<keyword evidence="4" id="KW-1185">Reference proteome</keyword>
<comment type="caution">
    <text evidence="3">The sequence shown here is derived from an EMBL/GenBank/DDBJ whole genome shotgun (WGS) entry which is preliminary data.</text>
</comment>
<feature type="compositionally biased region" description="Low complexity" evidence="1">
    <location>
        <begin position="235"/>
        <end position="251"/>
    </location>
</feature>
<dbReference type="Gene3D" id="3.90.1750.20">
    <property type="entry name" value="Putative Large Serine Recombinase, Chain B, Domain 2"/>
    <property type="match status" value="1"/>
</dbReference>
<proteinExistence type="predicted"/>
<evidence type="ECO:0000313" key="4">
    <source>
        <dbReference type="Proteomes" id="UP000185696"/>
    </source>
</evidence>
<sequence length="287" mass="31777">MSGRGIFAIAEALTRDDVPSPLAHDRRRNPHRRGVAWSKGAVRTMLVNPRCTGRQVWNKQRKDEVLIDVDVDVDVDDVALGHVSRMRHNDAAVWVWSGDVVHEPLIDTDMFERVQQVMAAKGRGPEHSRAASHPAPVCAAGFAALRVVWSADARPAEQGSALLPLWRHRVQRQDREGRVRRRVSPRTDWRAPHTRPRQAYRVHVPASMWSTRSATAPSAQGDMTMSALSRTDGWPSPTAAPRPAARSMSRSFGLSPMAATRCRGIPLRAARKRSAAPLPACRGSTSR</sequence>
<feature type="domain" description="Recombinase" evidence="2">
    <location>
        <begin position="2"/>
        <end position="119"/>
    </location>
</feature>
<dbReference type="GO" id="GO:0000150">
    <property type="term" value="F:DNA strand exchange activity"/>
    <property type="evidence" value="ECO:0007669"/>
    <property type="project" value="InterPro"/>
</dbReference>
<evidence type="ECO:0000259" key="2">
    <source>
        <dbReference type="Pfam" id="PF07508"/>
    </source>
</evidence>
<evidence type="ECO:0000256" key="1">
    <source>
        <dbReference type="SAM" id="MobiDB-lite"/>
    </source>
</evidence>
<evidence type="ECO:0000313" key="3">
    <source>
        <dbReference type="EMBL" id="OLF10499.1"/>
    </source>
</evidence>
<protein>
    <recommendedName>
        <fullName evidence="2">Recombinase domain-containing protein</fullName>
    </recommendedName>
</protein>
<name>A0A7Z0WNM1_9PSEU</name>
<dbReference type="GO" id="GO:0003677">
    <property type="term" value="F:DNA binding"/>
    <property type="evidence" value="ECO:0007669"/>
    <property type="project" value="InterPro"/>
</dbReference>
<dbReference type="Proteomes" id="UP000185696">
    <property type="component" value="Unassembled WGS sequence"/>
</dbReference>
<dbReference type="InterPro" id="IPR038109">
    <property type="entry name" value="DNA_bind_recomb_sf"/>
</dbReference>
<reference evidence="3 4" key="1">
    <citation type="submission" date="2016-12" db="EMBL/GenBank/DDBJ databases">
        <title>The draft genome sequence of Actinophytocola xinjiangensis.</title>
        <authorList>
            <person name="Wang W."/>
            <person name="Yuan L."/>
        </authorList>
    </citation>
    <scope>NUCLEOTIDE SEQUENCE [LARGE SCALE GENOMIC DNA]</scope>
    <source>
        <strain evidence="3 4">CGMCC 4.4663</strain>
    </source>
</reference>
<feature type="region of interest" description="Disordered" evidence="1">
    <location>
        <begin position="266"/>
        <end position="287"/>
    </location>
</feature>
<feature type="region of interest" description="Disordered" evidence="1">
    <location>
        <begin position="228"/>
        <end position="252"/>
    </location>
</feature>
<organism evidence="3 4">
    <name type="scientific">Actinophytocola xinjiangensis</name>
    <dbReference type="NCBI Taxonomy" id="485602"/>
    <lineage>
        <taxon>Bacteria</taxon>
        <taxon>Bacillati</taxon>
        <taxon>Actinomycetota</taxon>
        <taxon>Actinomycetes</taxon>
        <taxon>Pseudonocardiales</taxon>
        <taxon>Pseudonocardiaceae</taxon>
    </lineage>
</organism>
<dbReference type="AlphaFoldDB" id="A0A7Z0WNM1"/>
<accession>A0A7Z0WNM1</accession>
<dbReference type="InterPro" id="IPR011109">
    <property type="entry name" value="DNA_bind_recombinase_dom"/>
</dbReference>
<dbReference type="Pfam" id="PF07508">
    <property type="entry name" value="Recombinase"/>
    <property type="match status" value="1"/>
</dbReference>
<gene>
    <name evidence="3" type="ORF">BLA60_15005</name>
</gene>
<dbReference type="EMBL" id="MSIF01000006">
    <property type="protein sequence ID" value="OLF10499.1"/>
    <property type="molecule type" value="Genomic_DNA"/>
</dbReference>